<evidence type="ECO:0000313" key="2">
    <source>
        <dbReference type="EMBL" id="GGF08505.1"/>
    </source>
</evidence>
<dbReference type="EMBL" id="BMFL01000021">
    <property type="protein sequence ID" value="GGF08505.1"/>
    <property type="molecule type" value="Genomic_DNA"/>
</dbReference>
<comment type="caution">
    <text evidence="2">The sequence shown here is derived from an EMBL/GenBank/DDBJ whole genome shotgun (WGS) entry which is preliminary data.</text>
</comment>
<gene>
    <name evidence="2" type="ORF">GCM10010984_27050</name>
</gene>
<keyword evidence="1" id="KW-0472">Membrane</keyword>
<evidence type="ECO:0000256" key="1">
    <source>
        <dbReference type="SAM" id="Phobius"/>
    </source>
</evidence>
<protein>
    <submittedName>
        <fullName evidence="2">Uncharacterized protein</fullName>
    </submittedName>
</protein>
<sequence>MKMMFLILICFIIFKKISVVNSVKIKANADLTNKLDEGIKMTPINNPSFVPSIVPAVVGATNLFCVICCIINPDILNPIPDSIIDNVLGILLTTNTITSAGSLFIISINEMSLAPRNNEIVLKINNNRKVYNSLDKA</sequence>
<dbReference type="Proteomes" id="UP000650994">
    <property type="component" value="Unassembled WGS sequence"/>
</dbReference>
<proteinExistence type="predicted"/>
<keyword evidence="3" id="KW-1185">Reference proteome</keyword>
<evidence type="ECO:0000313" key="3">
    <source>
        <dbReference type="Proteomes" id="UP000650994"/>
    </source>
</evidence>
<keyword evidence="1" id="KW-1133">Transmembrane helix</keyword>
<reference evidence="3" key="1">
    <citation type="journal article" date="2019" name="Int. J. Syst. Evol. Microbiol.">
        <title>The Global Catalogue of Microorganisms (GCM) 10K type strain sequencing project: providing services to taxonomists for standard genome sequencing and annotation.</title>
        <authorList>
            <consortium name="The Broad Institute Genomics Platform"/>
            <consortium name="The Broad Institute Genome Sequencing Center for Infectious Disease"/>
            <person name="Wu L."/>
            <person name="Ma J."/>
        </authorList>
    </citation>
    <scope>NUCLEOTIDE SEQUENCE [LARGE SCALE GENOMIC DNA]</scope>
    <source>
        <strain evidence="3">CGMCC 1.12707</strain>
    </source>
</reference>
<feature type="transmembrane region" description="Helical" evidence="1">
    <location>
        <begin position="49"/>
        <end position="71"/>
    </location>
</feature>
<organism evidence="2 3">
    <name type="scientific">Chishuiella changwenlii</name>
    <dbReference type="NCBI Taxonomy" id="1434701"/>
    <lineage>
        <taxon>Bacteria</taxon>
        <taxon>Pseudomonadati</taxon>
        <taxon>Bacteroidota</taxon>
        <taxon>Flavobacteriia</taxon>
        <taxon>Flavobacteriales</taxon>
        <taxon>Weeksellaceae</taxon>
        <taxon>Chishuiella</taxon>
    </lineage>
</organism>
<accession>A0ABQ1U114</accession>
<keyword evidence="1" id="KW-0812">Transmembrane</keyword>
<name>A0ABQ1U114_9FLAO</name>
<feature type="transmembrane region" description="Helical" evidence="1">
    <location>
        <begin position="83"/>
        <end position="108"/>
    </location>
</feature>